<comment type="caution">
    <text evidence="1">The sequence shown here is derived from an EMBL/GenBank/DDBJ whole genome shotgun (WGS) entry which is preliminary data.</text>
</comment>
<gene>
    <name evidence="1" type="ORF">ABVT43_20765</name>
</gene>
<dbReference type="EMBL" id="JBEVCJ010000111">
    <property type="protein sequence ID" value="MET1257576.1"/>
    <property type="molecule type" value="Genomic_DNA"/>
</dbReference>
<reference evidence="1 2" key="1">
    <citation type="submission" date="2024-06" db="EMBL/GenBank/DDBJ databases">
        <authorList>
            <person name="Li F."/>
        </authorList>
    </citation>
    <scope>NUCLEOTIDE SEQUENCE [LARGE SCALE GENOMIC DNA]</scope>
    <source>
        <strain evidence="1 2">GXAS 311</strain>
    </source>
</reference>
<proteinExistence type="predicted"/>
<sequence>MKKILILLLAVSVLYGCKNEAIKLSIYKSSDLPQIIKNIVNTENLSCVVIYHNEKVWIIENNCSDSQEGIYTVINDKVMKYGWYDKTFNKWALTEGCKTNEDCFYNVTLNSNNKIEELSYHFFINLSEGFYKLKVNNGQLLIREKSISDQPS</sequence>
<evidence type="ECO:0000313" key="2">
    <source>
        <dbReference type="Proteomes" id="UP001548189"/>
    </source>
</evidence>
<protein>
    <recommendedName>
        <fullName evidence="3">Lipoprotein</fullName>
    </recommendedName>
</protein>
<accession>A0ABV2C085</accession>
<name>A0ABV2C085_9GAMM</name>
<dbReference type="Proteomes" id="UP001548189">
    <property type="component" value="Unassembled WGS sequence"/>
</dbReference>
<dbReference type="RefSeq" id="WP_353898159.1">
    <property type="nucleotide sequence ID" value="NZ_JBEVCJ010000111.1"/>
</dbReference>
<keyword evidence="2" id="KW-1185">Reference proteome</keyword>
<organism evidence="1 2">
    <name type="scientific">Aliikangiella maris</name>
    <dbReference type="NCBI Taxonomy" id="3162458"/>
    <lineage>
        <taxon>Bacteria</taxon>
        <taxon>Pseudomonadati</taxon>
        <taxon>Pseudomonadota</taxon>
        <taxon>Gammaproteobacteria</taxon>
        <taxon>Oceanospirillales</taxon>
        <taxon>Pleioneaceae</taxon>
        <taxon>Aliikangiella</taxon>
    </lineage>
</organism>
<evidence type="ECO:0008006" key="3">
    <source>
        <dbReference type="Google" id="ProtNLM"/>
    </source>
</evidence>
<evidence type="ECO:0000313" key="1">
    <source>
        <dbReference type="EMBL" id="MET1257576.1"/>
    </source>
</evidence>
<dbReference type="PROSITE" id="PS51257">
    <property type="entry name" value="PROKAR_LIPOPROTEIN"/>
    <property type="match status" value="1"/>
</dbReference>